<reference evidence="9 10" key="1">
    <citation type="journal article" date="2024" name="Science">
        <title>Giant polyketide synthase enzymes in the biosynthesis of giant marine polyether toxins.</title>
        <authorList>
            <person name="Fallon T.R."/>
            <person name="Shende V.V."/>
            <person name="Wierzbicki I.H."/>
            <person name="Pendleton A.L."/>
            <person name="Watervoot N.F."/>
            <person name="Auber R.P."/>
            <person name="Gonzalez D.J."/>
            <person name="Wisecaver J.H."/>
            <person name="Moore B.S."/>
        </authorList>
    </citation>
    <scope>NUCLEOTIDE SEQUENCE [LARGE SCALE GENOMIC DNA]</scope>
    <source>
        <strain evidence="9 10">12B1</strain>
    </source>
</reference>
<dbReference type="GO" id="GO:0016592">
    <property type="term" value="C:mediator complex"/>
    <property type="evidence" value="ECO:0007669"/>
    <property type="project" value="InterPro"/>
</dbReference>
<dbReference type="PANTHER" id="PTHR13208">
    <property type="entry name" value="MEDIATOR OF RNA POLYMERASE II TRANSCRIPTION SUBUNIT 4"/>
    <property type="match status" value="1"/>
</dbReference>
<evidence type="ECO:0000256" key="8">
    <source>
        <dbReference type="SAM" id="MobiDB-lite"/>
    </source>
</evidence>
<dbReference type="InterPro" id="IPR019258">
    <property type="entry name" value="Mediator_Med4"/>
</dbReference>
<keyword evidence="5 6" id="KW-0539">Nucleus</keyword>
<keyword evidence="4 6" id="KW-0804">Transcription</keyword>
<proteinExistence type="inferred from homology"/>
<evidence type="ECO:0000313" key="10">
    <source>
        <dbReference type="Proteomes" id="UP001515480"/>
    </source>
</evidence>
<evidence type="ECO:0000256" key="6">
    <source>
        <dbReference type="RuleBase" id="RU364141"/>
    </source>
</evidence>
<evidence type="ECO:0000256" key="5">
    <source>
        <dbReference type="ARBA" id="ARBA00023242"/>
    </source>
</evidence>
<keyword evidence="7" id="KW-0175">Coiled coil</keyword>
<dbReference type="GO" id="GO:0006357">
    <property type="term" value="P:regulation of transcription by RNA polymerase II"/>
    <property type="evidence" value="ECO:0007669"/>
    <property type="project" value="InterPro"/>
</dbReference>
<evidence type="ECO:0000256" key="3">
    <source>
        <dbReference type="ARBA" id="ARBA00023015"/>
    </source>
</evidence>
<dbReference type="Proteomes" id="UP001515480">
    <property type="component" value="Unassembled WGS sequence"/>
</dbReference>
<keyword evidence="6" id="KW-0010">Activator</keyword>
<gene>
    <name evidence="6" type="primary">MED4</name>
    <name evidence="9" type="ORF">AB1Y20_010721</name>
</gene>
<dbReference type="PANTHER" id="PTHR13208:SF2">
    <property type="entry name" value="MEDIATOR OF RNA POLYMERASE II TRANSCRIPTION SUBUNIT 4"/>
    <property type="match status" value="1"/>
</dbReference>
<evidence type="ECO:0000256" key="1">
    <source>
        <dbReference type="ARBA" id="ARBA00004123"/>
    </source>
</evidence>
<dbReference type="GO" id="GO:0070847">
    <property type="term" value="C:core mediator complex"/>
    <property type="evidence" value="ECO:0007669"/>
    <property type="project" value="TreeGrafter"/>
</dbReference>
<feature type="compositionally biased region" description="Gly residues" evidence="8">
    <location>
        <begin position="180"/>
        <end position="190"/>
    </location>
</feature>
<dbReference type="EMBL" id="JBGBPQ010000020">
    <property type="protein sequence ID" value="KAL1504315.1"/>
    <property type="molecule type" value="Genomic_DNA"/>
</dbReference>
<name>A0AB34IQJ8_PRYPA</name>
<evidence type="ECO:0000256" key="7">
    <source>
        <dbReference type="SAM" id="Coils"/>
    </source>
</evidence>
<dbReference type="Pfam" id="PF10018">
    <property type="entry name" value="Med4"/>
    <property type="match status" value="1"/>
</dbReference>
<comment type="caution">
    <text evidence="9">The sequence shown here is derived from an EMBL/GenBank/DDBJ whole genome shotgun (WGS) entry which is preliminary data.</text>
</comment>
<evidence type="ECO:0000313" key="9">
    <source>
        <dbReference type="EMBL" id="KAL1504315.1"/>
    </source>
</evidence>
<keyword evidence="10" id="KW-1185">Reference proteome</keyword>
<comment type="subunit">
    <text evidence="6">Component of the Mediator complex.</text>
</comment>
<protein>
    <recommendedName>
        <fullName evidence="6">Mediator of RNA polymerase II transcription subunit 4</fullName>
    </recommendedName>
    <alternativeName>
        <fullName evidence="6">Mediator complex subunit 4</fullName>
    </alternativeName>
</protein>
<keyword evidence="3 6" id="KW-0805">Transcription regulation</keyword>
<dbReference type="AlphaFoldDB" id="A0AB34IQJ8"/>
<sequence>MAVRQCQQKVREYRALVEQLYDVLRSPDATTAPHELAARIVATDEQLHLALAQTLEERRRRERTESLRQQAEARQTALLLLAHRVQKAETKLAALLEQSRDALARADDAERSGRRPTVAQVLQYAEAVSYSNGAPCGAAALAAAARDGFRGGWGTPAPQQHMLAVSQFGLLHRAKAAAGGEGEGAAGGEADGASAEAPASKRARREAPRGAPSFTAKAAVPPAAPAKVSLDLDSDED</sequence>
<dbReference type="GO" id="GO:0003712">
    <property type="term" value="F:transcription coregulator activity"/>
    <property type="evidence" value="ECO:0007669"/>
    <property type="project" value="InterPro"/>
</dbReference>
<accession>A0AB34IQJ8</accession>
<feature type="region of interest" description="Disordered" evidence="8">
    <location>
        <begin position="180"/>
        <end position="237"/>
    </location>
</feature>
<feature type="coiled-coil region" evidence="7">
    <location>
        <begin position="78"/>
        <end position="112"/>
    </location>
</feature>
<evidence type="ECO:0000256" key="4">
    <source>
        <dbReference type="ARBA" id="ARBA00023163"/>
    </source>
</evidence>
<evidence type="ECO:0000256" key="2">
    <source>
        <dbReference type="ARBA" id="ARBA00009626"/>
    </source>
</evidence>
<comment type="similarity">
    <text evidence="2 6">Belongs to the Mediator complex subunit 4 family.</text>
</comment>
<comment type="function">
    <text evidence="6">Component of the Mediator complex, a coactivator involved in the regulated transcription of nearly all RNA polymerase II-dependent genes. Mediator functions as a bridge to convey information from gene-specific regulatory proteins to the basal RNA polymerase II transcription machinery. Mediator is recruited to promoters by direct interactions with regulatory proteins and serves as a scaffold for the assembly of a functional preinitiation complex with RNA polymerase II and the general transcription factors.</text>
</comment>
<feature type="compositionally biased region" description="Low complexity" evidence="8">
    <location>
        <begin position="216"/>
        <end position="228"/>
    </location>
</feature>
<organism evidence="9 10">
    <name type="scientific">Prymnesium parvum</name>
    <name type="common">Toxic golden alga</name>
    <dbReference type="NCBI Taxonomy" id="97485"/>
    <lineage>
        <taxon>Eukaryota</taxon>
        <taxon>Haptista</taxon>
        <taxon>Haptophyta</taxon>
        <taxon>Prymnesiophyceae</taxon>
        <taxon>Prymnesiales</taxon>
        <taxon>Prymnesiaceae</taxon>
        <taxon>Prymnesium</taxon>
    </lineage>
</organism>
<comment type="subcellular location">
    <subcellularLocation>
        <location evidence="1 6">Nucleus</location>
    </subcellularLocation>
</comment>